<evidence type="ECO:0000256" key="4">
    <source>
        <dbReference type="SAM" id="MobiDB-lite"/>
    </source>
</evidence>
<keyword evidence="7" id="KW-1185">Reference proteome</keyword>
<dbReference type="EMBL" id="CAJNDS010000480">
    <property type="protein sequence ID" value="CAE7210289.1"/>
    <property type="molecule type" value="Genomic_DNA"/>
</dbReference>
<proteinExistence type="inferred from homology"/>
<evidence type="ECO:0000259" key="5">
    <source>
        <dbReference type="PROSITE" id="PS50126"/>
    </source>
</evidence>
<dbReference type="GO" id="GO:0005840">
    <property type="term" value="C:ribosome"/>
    <property type="evidence" value="ECO:0007669"/>
    <property type="project" value="UniProtKB-KW"/>
</dbReference>
<evidence type="ECO:0000256" key="1">
    <source>
        <dbReference type="ARBA" id="ARBA00006767"/>
    </source>
</evidence>
<accession>A0A812JLI0</accession>
<evidence type="ECO:0000313" key="7">
    <source>
        <dbReference type="Proteomes" id="UP000604046"/>
    </source>
</evidence>
<evidence type="ECO:0000256" key="3">
    <source>
        <dbReference type="ARBA" id="ARBA00023274"/>
    </source>
</evidence>
<dbReference type="InterPro" id="IPR050437">
    <property type="entry name" value="Ribos_protein_bS1-like"/>
</dbReference>
<dbReference type="GO" id="GO:0003735">
    <property type="term" value="F:structural constituent of ribosome"/>
    <property type="evidence" value="ECO:0007669"/>
    <property type="project" value="TreeGrafter"/>
</dbReference>
<dbReference type="PANTHER" id="PTHR10724">
    <property type="entry name" value="30S RIBOSOMAL PROTEIN S1"/>
    <property type="match status" value="1"/>
</dbReference>
<dbReference type="Proteomes" id="UP000604046">
    <property type="component" value="Unassembled WGS sequence"/>
</dbReference>
<comment type="similarity">
    <text evidence="1">Belongs to the bacterial ribosomal protein bS1 family.</text>
</comment>
<dbReference type="Gene3D" id="2.40.50.140">
    <property type="entry name" value="Nucleic acid-binding proteins"/>
    <property type="match status" value="1"/>
</dbReference>
<dbReference type="InterPro" id="IPR012340">
    <property type="entry name" value="NA-bd_OB-fold"/>
</dbReference>
<dbReference type="InterPro" id="IPR003029">
    <property type="entry name" value="S1_domain"/>
</dbReference>
<feature type="region of interest" description="Disordered" evidence="4">
    <location>
        <begin position="849"/>
        <end position="895"/>
    </location>
</feature>
<dbReference type="SMART" id="SM00316">
    <property type="entry name" value="S1"/>
    <property type="match status" value="1"/>
</dbReference>
<gene>
    <name evidence="6" type="primary">eif2a</name>
    <name evidence="6" type="ORF">SNAT2548_LOCUS6992</name>
</gene>
<dbReference type="AlphaFoldDB" id="A0A812JLI0"/>
<dbReference type="PANTHER" id="PTHR10724:SF7">
    <property type="entry name" value="SMALL RIBOSOMAL SUBUNIT PROTEIN BS1C"/>
    <property type="match status" value="1"/>
</dbReference>
<evidence type="ECO:0000256" key="2">
    <source>
        <dbReference type="ARBA" id="ARBA00022980"/>
    </source>
</evidence>
<dbReference type="GO" id="GO:0006412">
    <property type="term" value="P:translation"/>
    <property type="evidence" value="ECO:0007669"/>
    <property type="project" value="TreeGrafter"/>
</dbReference>
<reference evidence="6" key="1">
    <citation type="submission" date="2021-02" db="EMBL/GenBank/DDBJ databases">
        <authorList>
            <person name="Dougan E. K."/>
            <person name="Rhodes N."/>
            <person name="Thang M."/>
            <person name="Chan C."/>
        </authorList>
    </citation>
    <scope>NUCLEOTIDE SEQUENCE</scope>
</reference>
<evidence type="ECO:0000313" key="6">
    <source>
        <dbReference type="EMBL" id="CAE7210289.1"/>
    </source>
</evidence>
<dbReference type="OrthoDB" id="412781at2759"/>
<dbReference type="GO" id="GO:1990904">
    <property type="term" value="C:ribonucleoprotein complex"/>
    <property type="evidence" value="ECO:0007669"/>
    <property type="project" value="UniProtKB-KW"/>
</dbReference>
<dbReference type="PROSITE" id="PS50126">
    <property type="entry name" value="S1"/>
    <property type="match status" value="1"/>
</dbReference>
<keyword evidence="2" id="KW-0689">Ribosomal protein</keyword>
<dbReference type="SUPFAM" id="SSF50249">
    <property type="entry name" value="Nucleic acid-binding proteins"/>
    <property type="match status" value="1"/>
</dbReference>
<dbReference type="Pfam" id="PF00575">
    <property type="entry name" value="S1"/>
    <property type="match status" value="1"/>
</dbReference>
<feature type="domain" description="S1 motif" evidence="5">
    <location>
        <begin position="23"/>
        <end position="94"/>
    </location>
</feature>
<comment type="caution">
    <text evidence="6">The sequence shown here is derived from an EMBL/GenBank/DDBJ whole genome shotgun (WGS) entry which is preliminary data.</text>
</comment>
<keyword evidence="3" id="KW-0687">Ribonucleoprotein</keyword>
<dbReference type="GO" id="GO:0003729">
    <property type="term" value="F:mRNA binding"/>
    <property type="evidence" value="ECO:0007669"/>
    <property type="project" value="TreeGrafter"/>
</dbReference>
<protein>
    <submittedName>
        <fullName evidence="6">Eif2a protein</fullName>
    </submittedName>
</protein>
<name>A0A812JLI0_9DINO</name>
<sequence length="992" mass="108011">MRADELDIHTLEEIFQAEMPKPGEIVTGIVTSLVEWGAFVELERSGWSGLIHISELSDVFVDNIEDYIQPGQRVEALVIQRPGDRLDRLSLSVRRLKDLKKYDPDALAAVGPLAPMARPSVVREEEFSQLQDRVAALEAIIVQMGHGQALRNERYTSSKSSRKSVVAPLDDMLEEVEEVQPQAVVQEKATIDEILNSILAGSNDLEEDEDLPSEMVDNNAAKKILHGCRGEVHLISFDNVVSSLPLEPDAVAVAIRPLLHHMQEAGSAELPDAWAAFNAATEILTSLTAWEDWGGEALAETLHAAAAQVLSARSDVLADVLDMHLSRLARFRTDPDACPFDQQLMTWQMLAQAPPASLTLFRSFQDDSLQAHQRSCVETLEGLAHGAPAEVWAYRLAHCVDVEAAIDRCSPNGSALAASCAATWLSRSLPLLPWILAYLISPTKELDLAALRRLRKALEVCEDSQALVQMRDALVNACTLLCRTALLQKEPVSWLTSLLLVMHEACQVLLPDITPGALAASLAVALAPALNDPGAQPELAPWEAVLGTPSEALNLQLLHTPSTDAAAPLRPEQLAESIARALHGEAEVPLAPGPGWPGRIGPLLLLFRLLPDAGGCPLLWQARLISLRAIRGFCQHDSEERLSHRLLDFFRNECGHGHLWLRHAAEFLSPSNDANGGHDGGKTGASVAEILQSGSSGNSIEQFKATAVSTAAASSLGFNSISELSELSLSSVPEFFSASIPVSALQSRWAEAYLTRYPHRKLSWRLWGAAQVLWRHSLGHTLLKTTELQAHILLASSRDGFDAFSRKDFEQAALTWSGVAADKRLSQDSMPQPSPLEAWCEALAQLTEPNGPLEETETGSVRVRPSCDRSEMDLTDVPTFRTEGPQESPSPSRDARAPIIDAALVRILKRFHVLSTDEVLSKLATYPESLALLDKPSVPSTAFSTARLAAQDTAEIFGRLSSLCDRGILRMERADGAAAGQIDKTTRVFFED</sequence>
<organism evidence="6 7">
    <name type="scientific">Symbiodinium natans</name>
    <dbReference type="NCBI Taxonomy" id="878477"/>
    <lineage>
        <taxon>Eukaryota</taxon>
        <taxon>Sar</taxon>
        <taxon>Alveolata</taxon>
        <taxon>Dinophyceae</taxon>
        <taxon>Suessiales</taxon>
        <taxon>Symbiodiniaceae</taxon>
        <taxon>Symbiodinium</taxon>
    </lineage>
</organism>